<dbReference type="VEuPathDB" id="VectorBase:ACON003677"/>
<dbReference type="Proteomes" id="UP001105220">
    <property type="component" value="Unplaced"/>
</dbReference>
<name>A0A6E8VGZ5_ANOCL</name>
<proteinExistence type="predicted"/>
<organism evidence="2 3">
    <name type="scientific">Anopheles coluzzii</name>
    <name type="common">African malaria mosquito</name>
    <dbReference type="NCBI Taxonomy" id="1518534"/>
    <lineage>
        <taxon>Eukaryota</taxon>
        <taxon>Metazoa</taxon>
        <taxon>Ecdysozoa</taxon>
        <taxon>Arthropoda</taxon>
        <taxon>Hexapoda</taxon>
        <taxon>Insecta</taxon>
        <taxon>Pterygota</taxon>
        <taxon>Neoptera</taxon>
        <taxon>Endopterygota</taxon>
        <taxon>Diptera</taxon>
        <taxon>Nematocera</taxon>
        <taxon>Culicoidea</taxon>
        <taxon>Culicidae</taxon>
        <taxon>Anophelinae</taxon>
        <taxon>Anopheles</taxon>
    </lineage>
</organism>
<keyword evidence="3" id="KW-1185">Reference proteome</keyword>
<sequence length="77" mass="8071">MIRQFSSILERGLTRNHLRTSSGSCTATSRALPAQHARGPAGTGCPDCAVRRCRARSLTTFGAGIQPFGSALSAVPQ</sequence>
<protein>
    <submittedName>
        <fullName evidence="2">Uncharacterized protein</fullName>
    </submittedName>
</protein>
<reference evidence="2" key="2">
    <citation type="submission" date="2020-05" db="UniProtKB">
        <authorList>
            <consortium name="EnsemblMetazoa"/>
        </authorList>
    </citation>
    <scope>IDENTIFICATION</scope>
    <source>
        <strain evidence="2">Ngousso</strain>
    </source>
</reference>
<dbReference type="EnsemblMetazoa" id="ACON003677-RA">
    <property type="protein sequence ID" value="ACON003677-PA"/>
    <property type="gene ID" value="ACON003677"/>
</dbReference>
<dbReference type="AlphaFoldDB" id="A0A6E8VGZ5"/>
<feature type="region of interest" description="Disordered" evidence="1">
    <location>
        <begin position="18"/>
        <end position="44"/>
    </location>
</feature>
<accession>A0A6E8VGZ5</accession>
<evidence type="ECO:0000313" key="2">
    <source>
        <dbReference type="EnsemblMetazoa" id="ACON003677-PA"/>
    </source>
</evidence>
<reference key="1">
    <citation type="journal article" date="2019" name="Genes (Basel)">
        <title>A High-Quality De novo Genome Assembly from a Single Mosquito Using PacBio Sequencing.</title>
        <authorList>
            <person name="Kingan S.B."/>
            <person name="Heaton H."/>
            <person name="Cudini J."/>
            <person name="Lambert C.C."/>
            <person name="Baybayan P."/>
            <person name="Galvin B.D."/>
            <person name="Durbin R."/>
            <person name="Korlach J."/>
            <person name="Lawniczak M.K.N."/>
        </authorList>
    </citation>
    <scope>NUCLEOTIDE SEQUENCE [LARGE SCALE GENOMIC DNA]</scope>
    <source>
        <strain>Mali-NIH</strain>
    </source>
</reference>
<feature type="compositionally biased region" description="Polar residues" evidence="1">
    <location>
        <begin position="19"/>
        <end position="29"/>
    </location>
</feature>
<evidence type="ECO:0000256" key="1">
    <source>
        <dbReference type="SAM" id="MobiDB-lite"/>
    </source>
</evidence>
<evidence type="ECO:0000313" key="3">
    <source>
        <dbReference type="Proteomes" id="UP001105220"/>
    </source>
</evidence>